<accession>A0A7Y8FWT7</accession>
<gene>
    <name evidence="2" type="ORF">HX788_29665</name>
    <name evidence="3" type="ORF">HX795_30380</name>
</gene>
<evidence type="ECO:0000313" key="2">
    <source>
        <dbReference type="EMBL" id="NWE11277.1"/>
    </source>
</evidence>
<organism evidence="3 5">
    <name type="scientific">Pseudomonas edaphica</name>
    <dbReference type="NCBI Taxonomy" id="2006980"/>
    <lineage>
        <taxon>Bacteria</taxon>
        <taxon>Pseudomonadati</taxon>
        <taxon>Pseudomonadota</taxon>
        <taxon>Gammaproteobacteria</taxon>
        <taxon>Pseudomonadales</taxon>
        <taxon>Pseudomonadaceae</taxon>
        <taxon>Pseudomonas</taxon>
    </lineage>
</organism>
<dbReference type="EMBL" id="JACARM010000116">
    <property type="protein sequence ID" value="NWE11277.1"/>
    <property type="molecule type" value="Genomic_DNA"/>
</dbReference>
<comment type="caution">
    <text evidence="3">The sequence shown here is derived from an EMBL/GenBank/DDBJ whole genome shotgun (WGS) entry which is preliminary data.</text>
</comment>
<sequence>HPIEGLTGLGQLINNPEARKQFGDSVVNELNVKIETIKTALEVGGDENAEALGKAIGEIAWQVGSIATGVGGAAKGGVALAKAGIKVGAQQLEKMAEVARIEKLAKAEAVRNRVVGAVADSQEGSASSKFGQLAKTEAELRDAQRVKSATEIPIVKVKTENAVKGTPEYELLNNPSARAANTRYELDNGKSFTTNSAGQVEELTFTPVNEKIPRDSRQTEMGHQGRDTDVGGHAQACSQGGTCDGYNLFPQDKNFNNSAYKVFYENIIKKALDDPTKTVGPTTIKFNRSTADSIRPDTLSVTYTIDGRTRTSIFKNESSKP</sequence>
<reference evidence="4 5" key="1">
    <citation type="submission" date="2020-04" db="EMBL/GenBank/DDBJ databases">
        <title>Molecular characterization of pseudomonads from Agaricus bisporus reveal novel blotch 2 pathogens in Western Europe.</title>
        <authorList>
            <person name="Taparia T."/>
            <person name="Krijger M."/>
            <person name="Haynes E."/>
            <person name="Elpinstone J.G."/>
            <person name="Noble R."/>
            <person name="Van Der Wolf J."/>
        </authorList>
    </citation>
    <scope>NUCLEOTIDE SEQUENCE [LARGE SCALE GENOMIC DNA]</scope>
    <source>
        <strain evidence="3 5">K6002</strain>
        <strain evidence="2 4">K7002</strain>
    </source>
</reference>
<dbReference type="AlphaFoldDB" id="A0A7Y8FWT7"/>
<evidence type="ECO:0000313" key="3">
    <source>
        <dbReference type="EMBL" id="NWE86430.1"/>
    </source>
</evidence>
<feature type="domain" description="Type VII secretion system protein EssD-like" evidence="1">
    <location>
        <begin position="179"/>
        <end position="306"/>
    </location>
</feature>
<feature type="non-terminal residue" evidence="3">
    <location>
        <position position="1"/>
    </location>
</feature>
<evidence type="ECO:0000313" key="4">
    <source>
        <dbReference type="Proteomes" id="UP000563268"/>
    </source>
</evidence>
<dbReference type="Proteomes" id="UP000590218">
    <property type="component" value="Unassembled WGS sequence"/>
</dbReference>
<dbReference type="Pfam" id="PF13930">
    <property type="entry name" value="Endonuclea_NS_2"/>
    <property type="match status" value="1"/>
</dbReference>
<dbReference type="RefSeq" id="WP_218176516.1">
    <property type="nucleotide sequence ID" value="NZ_JACARL010000305.1"/>
</dbReference>
<dbReference type="EMBL" id="JACARL010000305">
    <property type="protein sequence ID" value="NWE86430.1"/>
    <property type="molecule type" value="Genomic_DNA"/>
</dbReference>
<protein>
    <recommendedName>
        <fullName evidence="1">Type VII secretion system protein EssD-like domain-containing protein</fullName>
    </recommendedName>
</protein>
<dbReference type="Proteomes" id="UP000563268">
    <property type="component" value="Unassembled WGS sequence"/>
</dbReference>
<evidence type="ECO:0000313" key="5">
    <source>
        <dbReference type="Proteomes" id="UP000590218"/>
    </source>
</evidence>
<dbReference type="InterPro" id="IPR044927">
    <property type="entry name" value="Endonuclea_NS_2"/>
</dbReference>
<proteinExistence type="predicted"/>
<evidence type="ECO:0000259" key="1">
    <source>
        <dbReference type="Pfam" id="PF13930"/>
    </source>
</evidence>
<name>A0A7Y8FWT7_9PSED</name>